<dbReference type="SMART" id="SM00327">
    <property type="entry name" value="VWA"/>
    <property type="match status" value="1"/>
</dbReference>
<evidence type="ECO:0000256" key="1">
    <source>
        <dbReference type="ARBA" id="ARBA00022475"/>
    </source>
</evidence>
<protein>
    <submittedName>
        <fullName evidence="7">von Willebrand factor type A</fullName>
    </submittedName>
</protein>
<evidence type="ECO:0000259" key="6">
    <source>
        <dbReference type="PROSITE" id="PS50234"/>
    </source>
</evidence>
<reference evidence="7 8" key="1">
    <citation type="journal article" date="2010" name="Stand. Genomic Sci.">
        <title>Complete genome sequence of Spirochaeta smaragdinae type strain (SEBR 4228).</title>
        <authorList>
            <person name="Mavromatis K."/>
            <person name="Yasawong M."/>
            <person name="Chertkov O."/>
            <person name="Lapidus A."/>
            <person name="Lucas S."/>
            <person name="Nolan M."/>
            <person name="Del Rio T.G."/>
            <person name="Tice H."/>
            <person name="Cheng J.F."/>
            <person name="Pitluck S."/>
            <person name="Liolios K."/>
            <person name="Ivanova N."/>
            <person name="Tapia R."/>
            <person name="Han C."/>
            <person name="Bruce D."/>
            <person name="Goodwin L."/>
            <person name="Pati A."/>
            <person name="Chen A."/>
            <person name="Palaniappan K."/>
            <person name="Land M."/>
            <person name="Hauser L."/>
            <person name="Chang Y.J."/>
            <person name="Jeffries C.D."/>
            <person name="Detter J.C."/>
            <person name="Rohde M."/>
            <person name="Brambilla E."/>
            <person name="Spring S."/>
            <person name="Goker M."/>
            <person name="Sikorski J."/>
            <person name="Woyke T."/>
            <person name="Bristow J."/>
            <person name="Eisen J.A."/>
            <person name="Markowitz V."/>
            <person name="Hugenholtz P."/>
            <person name="Klenk H.P."/>
            <person name="Kyrpides N.C."/>
        </authorList>
    </citation>
    <scope>NUCLEOTIDE SEQUENCE [LARGE SCALE GENOMIC DNA]</scope>
    <source>
        <strain evidence="8">DSM 11293 / JCM 15392 / SEBR 4228</strain>
    </source>
</reference>
<dbReference type="HOGENOM" id="CLU_024570_1_0_12"/>
<dbReference type="OrthoDB" id="353431at2"/>
<evidence type="ECO:0000256" key="4">
    <source>
        <dbReference type="ARBA" id="ARBA00023136"/>
    </source>
</evidence>
<dbReference type="PANTHER" id="PTHR22550:SF5">
    <property type="entry name" value="LEUCINE ZIPPER PROTEIN 4"/>
    <property type="match status" value="1"/>
</dbReference>
<dbReference type="EMBL" id="CP002116">
    <property type="protein sequence ID" value="ADK79606.1"/>
    <property type="molecule type" value="Genomic_DNA"/>
</dbReference>
<keyword evidence="3 5" id="KW-1133">Transmembrane helix</keyword>
<evidence type="ECO:0000256" key="2">
    <source>
        <dbReference type="ARBA" id="ARBA00022692"/>
    </source>
</evidence>
<dbReference type="STRING" id="573413.Spirs_0459"/>
<dbReference type="InterPro" id="IPR050768">
    <property type="entry name" value="UPF0353/GerABKA_families"/>
</dbReference>
<dbReference type="InterPro" id="IPR036465">
    <property type="entry name" value="vWFA_dom_sf"/>
</dbReference>
<dbReference type="AlphaFoldDB" id="E1RB76"/>
<dbReference type="KEGG" id="ssm:Spirs_0459"/>
<evidence type="ECO:0000256" key="3">
    <source>
        <dbReference type="ARBA" id="ARBA00022989"/>
    </source>
</evidence>
<dbReference type="eggNOG" id="COG2304">
    <property type="taxonomic scope" value="Bacteria"/>
</dbReference>
<gene>
    <name evidence="7" type="ordered locus">Spirs_0459</name>
</gene>
<evidence type="ECO:0000313" key="8">
    <source>
        <dbReference type="Proteomes" id="UP000002318"/>
    </source>
</evidence>
<dbReference type="SUPFAM" id="SSF53300">
    <property type="entry name" value="vWA-like"/>
    <property type="match status" value="1"/>
</dbReference>
<dbReference type="InterPro" id="IPR002035">
    <property type="entry name" value="VWF_A"/>
</dbReference>
<dbReference type="Gene3D" id="3.40.50.410">
    <property type="entry name" value="von Willebrand factor, type A domain"/>
    <property type="match status" value="1"/>
</dbReference>
<feature type="transmembrane region" description="Helical" evidence="5">
    <location>
        <begin position="302"/>
        <end position="321"/>
    </location>
</feature>
<evidence type="ECO:0000313" key="7">
    <source>
        <dbReference type="EMBL" id="ADK79606.1"/>
    </source>
</evidence>
<keyword evidence="4 5" id="KW-0472">Membrane</keyword>
<sequence length="324" mass="35278">MVQNPGSAFLFLLFLPLFWSIGRSLVVGKRLFRSFRDGASPRSLYDVFLIKWFFSSFFLILFLLFTILALMGFTGTGIDSEQFPEKKDVVFAVDLSRSMLASDVVPSRLERTKVLIRTVLDNSSGNRYGLVVFTDLGLVMVPVTEDVQSLVSAVDALSPDLLSSAGTNIAAGISAAGQAFPEGERRQRLIVVFSDGEEHSGDPKEITASLRRDHHITTSVIALGSADGAAVPAADGGVMQDEEGNPVRSKVNTILLQSVAAAGEGSFLDGGDADALKQLRKLLGYKPDSGVRLTRDTLYRPFLALALLFLLLHVLVRMVPWRKK</sequence>
<keyword evidence="1" id="KW-1003">Cell membrane</keyword>
<proteinExistence type="predicted"/>
<dbReference type="RefSeq" id="WP_013253070.1">
    <property type="nucleotide sequence ID" value="NC_014364.1"/>
</dbReference>
<accession>E1RB76</accession>
<dbReference type="PANTHER" id="PTHR22550">
    <property type="entry name" value="SPORE GERMINATION PROTEIN"/>
    <property type="match status" value="1"/>
</dbReference>
<dbReference type="Pfam" id="PF13519">
    <property type="entry name" value="VWA_2"/>
    <property type="match status" value="1"/>
</dbReference>
<organism evidence="7 8">
    <name type="scientific">Sediminispirochaeta smaragdinae (strain DSM 11293 / JCM 15392 / SEBR 4228)</name>
    <name type="common">Spirochaeta smaragdinae</name>
    <dbReference type="NCBI Taxonomy" id="573413"/>
    <lineage>
        <taxon>Bacteria</taxon>
        <taxon>Pseudomonadati</taxon>
        <taxon>Spirochaetota</taxon>
        <taxon>Spirochaetia</taxon>
        <taxon>Spirochaetales</taxon>
        <taxon>Spirochaetaceae</taxon>
        <taxon>Sediminispirochaeta</taxon>
    </lineage>
</organism>
<dbReference type="Proteomes" id="UP000002318">
    <property type="component" value="Chromosome"/>
</dbReference>
<feature type="domain" description="VWFA" evidence="6">
    <location>
        <begin position="88"/>
        <end position="283"/>
    </location>
</feature>
<keyword evidence="8" id="KW-1185">Reference proteome</keyword>
<name>E1RB76_SEDSS</name>
<dbReference type="PROSITE" id="PS50234">
    <property type="entry name" value="VWFA"/>
    <property type="match status" value="1"/>
</dbReference>
<feature type="transmembrane region" description="Helical" evidence="5">
    <location>
        <begin position="52"/>
        <end position="73"/>
    </location>
</feature>
<evidence type="ECO:0000256" key="5">
    <source>
        <dbReference type="SAM" id="Phobius"/>
    </source>
</evidence>
<keyword evidence="2 5" id="KW-0812">Transmembrane</keyword>